<dbReference type="AlphaFoldDB" id="A0A249DXF4"/>
<dbReference type="Proteomes" id="UP000216438">
    <property type="component" value="Chromosome"/>
</dbReference>
<reference evidence="12 13" key="2">
    <citation type="submission" date="2017-09" db="EMBL/GenBank/DDBJ databases">
        <title>The genome of whitefly Bemisia tabaci, a global crop pest, provides novel insights into virus transmission, host adaptation and insecticide resistance.</title>
        <authorList>
            <person name="Kaur N."/>
            <person name="Kliot A."/>
            <person name="Pinheiro P.V."/>
            <person name="Luan J."/>
            <person name="Zheng Y."/>
            <person name="Liu W."/>
            <person name="Sun H."/>
            <person name="Yang X."/>
            <person name="Xu Y."/>
            <person name="Luo Y."/>
            <person name="Kruse A."/>
            <person name="Fisher T.W."/>
            <person name="Nelson D.R."/>
            <person name="Elimelech M."/>
            <person name="MacCoss M."/>
            <person name="Johnson R."/>
            <person name="Cohen E."/>
            <person name="Hunter W.B."/>
            <person name="Brown J.K."/>
            <person name="Jander G."/>
            <person name="Cilia M."/>
            <person name="Douglas A.E."/>
            <person name="Ghanim M."/>
            <person name="Simmons A.M."/>
            <person name="Wintermantel W.M."/>
            <person name="Ling K.-S."/>
            <person name="Fei Z."/>
        </authorList>
    </citation>
    <scope>NUCLEOTIDE SEQUENCE [LARGE SCALE GENOMIC DNA]</scope>
    <source>
        <strain evidence="12 13">MEAM1</strain>
    </source>
</reference>
<evidence type="ECO:0000256" key="2">
    <source>
        <dbReference type="ARBA" id="ARBA00011245"/>
    </source>
</evidence>
<evidence type="ECO:0000313" key="13">
    <source>
        <dbReference type="Proteomes" id="UP000216438"/>
    </source>
</evidence>
<keyword evidence="6" id="KW-0812">Transmembrane</keyword>
<dbReference type="GO" id="GO:0005886">
    <property type="term" value="C:plasma membrane"/>
    <property type="evidence" value="ECO:0007669"/>
    <property type="project" value="UniProtKB-SubCell"/>
</dbReference>
<dbReference type="SUPFAM" id="SSF103473">
    <property type="entry name" value="MFS general substrate transporter"/>
    <property type="match status" value="1"/>
</dbReference>
<keyword evidence="4" id="KW-1003">Cell membrane</keyword>
<comment type="subcellular location">
    <subcellularLocation>
        <location evidence="1">Cell inner membrane</location>
        <topology evidence="1">Multi-pass membrane protein</topology>
    </subcellularLocation>
</comment>
<dbReference type="GO" id="GO:1990961">
    <property type="term" value="P:xenobiotic detoxification by transmembrane export across the plasma membrane"/>
    <property type="evidence" value="ECO:0007669"/>
    <property type="project" value="TreeGrafter"/>
</dbReference>
<name>A0A249DXF4_9ENTR</name>
<gene>
    <name evidence="12" type="ORF">BA171_03805</name>
</gene>
<dbReference type="InterPro" id="IPR020846">
    <property type="entry name" value="MFS_dom"/>
</dbReference>
<evidence type="ECO:0000256" key="3">
    <source>
        <dbReference type="ARBA" id="ARBA00022448"/>
    </source>
</evidence>
<evidence type="ECO:0000256" key="10">
    <source>
        <dbReference type="ARBA" id="ARBA00038406"/>
    </source>
</evidence>
<organism evidence="12 13">
    <name type="scientific">Candidatus Hamiltonella defensa</name>
    <name type="common">Bemisia tabaci</name>
    <dbReference type="NCBI Taxonomy" id="672795"/>
    <lineage>
        <taxon>Bacteria</taxon>
        <taxon>Pseudomonadati</taxon>
        <taxon>Pseudomonadota</taxon>
        <taxon>Gammaproteobacteria</taxon>
        <taxon>Enterobacterales</taxon>
        <taxon>Enterobacteriaceae</taxon>
        <taxon>aphid secondary symbionts</taxon>
        <taxon>Candidatus Williamhamiltonella</taxon>
    </lineage>
</organism>
<keyword evidence="5" id="KW-0997">Cell inner membrane</keyword>
<dbReference type="RefSeq" id="WP_016856787.1">
    <property type="nucleotide sequence ID" value="NZ_CP016303.1"/>
</dbReference>
<dbReference type="PANTHER" id="PTHR23502:SF43">
    <property type="entry name" value="MULTIDRUG TRANSPORTER MDFA"/>
    <property type="match status" value="1"/>
</dbReference>
<keyword evidence="3" id="KW-0813">Transport</keyword>
<keyword evidence="8" id="KW-0472">Membrane</keyword>
<keyword evidence="7" id="KW-1133">Transmembrane helix</keyword>
<keyword evidence="9" id="KW-0046">Antibiotic resistance</keyword>
<dbReference type="PROSITE" id="PS50850">
    <property type="entry name" value="MFS"/>
    <property type="match status" value="1"/>
</dbReference>
<proteinExistence type="inferred from homology"/>
<dbReference type="Pfam" id="PF07690">
    <property type="entry name" value="MFS_1"/>
    <property type="match status" value="1"/>
</dbReference>
<dbReference type="GO" id="GO:0015385">
    <property type="term" value="F:sodium:proton antiporter activity"/>
    <property type="evidence" value="ECO:0007669"/>
    <property type="project" value="TreeGrafter"/>
</dbReference>
<dbReference type="NCBIfam" id="NF011931">
    <property type="entry name" value="PRK15402.1"/>
    <property type="match status" value="1"/>
</dbReference>
<accession>A0A249DXF4</accession>
<evidence type="ECO:0000256" key="5">
    <source>
        <dbReference type="ARBA" id="ARBA00022519"/>
    </source>
</evidence>
<dbReference type="PANTHER" id="PTHR23502">
    <property type="entry name" value="MAJOR FACILITATOR SUPERFAMILY"/>
    <property type="match status" value="1"/>
</dbReference>
<evidence type="ECO:0000256" key="4">
    <source>
        <dbReference type="ARBA" id="ARBA00022475"/>
    </source>
</evidence>
<evidence type="ECO:0000256" key="9">
    <source>
        <dbReference type="ARBA" id="ARBA00023251"/>
    </source>
</evidence>
<dbReference type="OrthoDB" id="9814303at2"/>
<dbReference type="GO" id="GO:0046677">
    <property type="term" value="P:response to antibiotic"/>
    <property type="evidence" value="ECO:0007669"/>
    <property type="project" value="UniProtKB-KW"/>
</dbReference>
<evidence type="ECO:0000313" key="12">
    <source>
        <dbReference type="EMBL" id="ASX26224.1"/>
    </source>
</evidence>
<evidence type="ECO:0000256" key="1">
    <source>
        <dbReference type="ARBA" id="ARBA00004429"/>
    </source>
</evidence>
<dbReference type="InterPro" id="IPR036259">
    <property type="entry name" value="MFS_trans_sf"/>
</dbReference>
<dbReference type="Gene3D" id="1.20.1720.10">
    <property type="entry name" value="Multidrug resistance protein D"/>
    <property type="match status" value="1"/>
</dbReference>
<evidence type="ECO:0000256" key="7">
    <source>
        <dbReference type="ARBA" id="ARBA00022989"/>
    </source>
</evidence>
<sequence>MKNSFAVKKTLGSRSLLFPLSLVLFEFATYIANDMIQPGMLMVVADFKVGVEWVPTSMTAYLAGAVLFQLLIGPLSDRRGRRPVMLFGIGFFVVTCLAILWASNIEQFIAMRFLQGIGLCFIGAVGYATIQEAFEESMCVKIIALMANVALVAPLLGPLAGAALIHVAPWEVMFVFFAVLGTISFVGLWRAMPETATLKGEKLSFSVLKADYKNVFSNTRFLCGAFGLGFASLPLLTWIAQSPVILITAEKLSIFDYGLLQIPIFAALISGNITLASLTSKKKLPELIQLGAGPMIIGLLLAAVSTLYSSHAYLWMVAGLSIYAFGLGLGNAALMRLTLFSSKVSKGAVSAVVGMINVLMFSIGIEFAQILYVRGGSGFFNVFNLLCGLSWFLLVWIFLRTKPVETQKDISSI</sequence>
<comment type="subunit">
    <text evidence="2">Monomer.</text>
</comment>
<comment type="similarity">
    <text evidence="10">Belongs to the major facilitator superfamily. MdfA family.</text>
</comment>
<evidence type="ECO:0000256" key="6">
    <source>
        <dbReference type="ARBA" id="ARBA00022692"/>
    </source>
</evidence>
<dbReference type="EMBL" id="CP016303">
    <property type="protein sequence ID" value="ASX26224.1"/>
    <property type="molecule type" value="Genomic_DNA"/>
</dbReference>
<evidence type="ECO:0000256" key="8">
    <source>
        <dbReference type="ARBA" id="ARBA00023136"/>
    </source>
</evidence>
<dbReference type="InterPro" id="IPR011701">
    <property type="entry name" value="MFS"/>
</dbReference>
<protein>
    <recommendedName>
        <fullName evidence="11">Multidrug transporter MdfA</fullName>
    </recommendedName>
</protein>
<evidence type="ECO:0000256" key="11">
    <source>
        <dbReference type="ARBA" id="ARBA00040126"/>
    </source>
</evidence>
<reference evidence="13" key="1">
    <citation type="submission" date="2016-06" db="EMBL/GenBank/DDBJ databases">
        <authorList>
            <person name="Chen W."/>
            <person name="Hasegawa D.K."/>
        </authorList>
    </citation>
    <scope>NUCLEOTIDE SEQUENCE [LARGE SCALE GENOMIC DNA]</scope>
    <source>
        <strain evidence="13">MEAM1</strain>
    </source>
</reference>
<dbReference type="CDD" id="cd17320">
    <property type="entry name" value="MFS_MdfA_MDR_like"/>
    <property type="match status" value="1"/>
</dbReference>